<name>A0A165XK76_9AGAM</name>
<evidence type="ECO:0000256" key="10">
    <source>
        <dbReference type="SAM" id="MobiDB-lite"/>
    </source>
</evidence>
<evidence type="ECO:0000256" key="1">
    <source>
        <dbReference type="ARBA" id="ARBA00000077"/>
    </source>
</evidence>
<evidence type="ECO:0000313" key="13">
    <source>
        <dbReference type="Proteomes" id="UP000076798"/>
    </source>
</evidence>
<feature type="binding site" evidence="8">
    <location>
        <position position="74"/>
    </location>
    <ligand>
        <name>a divalent metal cation</name>
        <dbReference type="ChEBI" id="CHEBI:60240"/>
    </ligand>
</feature>
<evidence type="ECO:0000256" key="5">
    <source>
        <dbReference type="ARBA" id="ARBA00022723"/>
    </source>
</evidence>
<evidence type="ECO:0000256" key="9">
    <source>
        <dbReference type="RuleBase" id="RU003515"/>
    </source>
</evidence>
<dbReference type="EC" id="3.1.26.4" evidence="9"/>
<organism evidence="12 13">
    <name type="scientific">Sistotremastrum suecicum HHB10207 ss-3</name>
    <dbReference type="NCBI Taxonomy" id="1314776"/>
    <lineage>
        <taxon>Eukaryota</taxon>
        <taxon>Fungi</taxon>
        <taxon>Dikarya</taxon>
        <taxon>Basidiomycota</taxon>
        <taxon>Agaricomycotina</taxon>
        <taxon>Agaricomycetes</taxon>
        <taxon>Sistotremastrales</taxon>
        <taxon>Sistotremastraceae</taxon>
        <taxon>Sistotremastrum</taxon>
    </lineage>
</organism>
<keyword evidence="6 8" id="KW-0255">Endonuclease</keyword>
<dbReference type="InterPro" id="IPR023160">
    <property type="entry name" value="RNase_HII_hlx-loop-hlx_cap_dom"/>
</dbReference>
<evidence type="ECO:0000256" key="4">
    <source>
        <dbReference type="ARBA" id="ARBA00022722"/>
    </source>
</evidence>
<dbReference type="NCBIfam" id="TIGR00729">
    <property type="entry name" value="ribonuclease HII"/>
    <property type="match status" value="1"/>
</dbReference>
<dbReference type="PROSITE" id="PS51975">
    <property type="entry name" value="RNASE_H_2"/>
    <property type="match status" value="1"/>
</dbReference>
<dbReference type="InterPro" id="IPR024567">
    <property type="entry name" value="RNase_HII/HIII_dom"/>
</dbReference>
<dbReference type="CDD" id="cd07181">
    <property type="entry name" value="RNase_HII_eukaryota_like"/>
    <property type="match status" value="1"/>
</dbReference>
<feature type="binding site" evidence="8">
    <location>
        <position position="75"/>
    </location>
    <ligand>
        <name>a divalent metal cation</name>
        <dbReference type="ChEBI" id="CHEBI:60240"/>
    </ligand>
</feature>
<keyword evidence="4 8" id="KW-0540">Nuclease</keyword>
<accession>A0A165XK76</accession>
<evidence type="ECO:0000256" key="7">
    <source>
        <dbReference type="ARBA" id="ARBA00022801"/>
    </source>
</evidence>
<keyword evidence="5 8" id="KW-0479">Metal-binding</keyword>
<evidence type="ECO:0000259" key="11">
    <source>
        <dbReference type="PROSITE" id="PS51975"/>
    </source>
</evidence>
<dbReference type="GO" id="GO:0046872">
    <property type="term" value="F:metal ion binding"/>
    <property type="evidence" value="ECO:0007669"/>
    <property type="project" value="UniProtKB-KW"/>
</dbReference>
<dbReference type="InterPro" id="IPR012337">
    <property type="entry name" value="RNaseH-like_sf"/>
</dbReference>
<dbReference type="Gene3D" id="3.30.420.10">
    <property type="entry name" value="Ribonuclease H-like superfamily/Ribonuclease H"/>
    <property type="match status" value="2"/>
</dbReference>
<dbReference type="PANTHER" id="PTHR10954:SF7">
    <property type="entry name" value="RIBONUCLEASE H2 SUBUNIT A"/>
    <property type="match status" value="1"/>
</dbReference>
<dbReference type="InterPro" id="IPR004649">
    <property type="entry name" value="RNase_H2_suA"/>
</dbReference>
<evidence type="ECO:0000256" key="8">
    <source>
        <dbReference type="PROSITE-ProRule" id="PRU01319"/>
    </source>
</evidence>
<dbReference type="EMBL" id="KV428358">
    <property type="protein sequence ID" value="KZT32277.1"/>
    <property type="molecule type" value="Genomic_DNA"/>
</dbReference>
<dbReference type="GO" id="GO:0003723">
    <property type="term" value="F:RNA binding"/>
    <property type="evidence" value="ECO:0007669"/>
    <property type="project" value="UniProtKB-UniRule"/>
</dbReference>
<dbReference type="GO" id="GO:0043137">
    <property type="term" value="P:DNA replication, removal of RNA primer"/>
    <property type="evidence" value="ECO:0007669"/>
    <property type="project" value="TreeGrafter"/>
</dbReference>
<dbReference type="GO" id="GO:0004523">
    <property type="term" value="F:RNA-DNA hybrid ribonuclease activity"/>
    <property type="evidence" value="ECO:0007669"/>
    <property type="project" value="UniProtKB-UniRule"/>
</dbReference>
<evidence type="ECO:0000313" key="12">
    <source>
        <dbReference type="EMBL" id="KZT32277.1"/>
    </source>
</evidence>
<feature type="compositionally biased region" description="Polar residues" evidence="10">
    <location>
        <begin position="149"/>
        <end position="168"/>
    </location>
</feature>
<dbReference type="GO" id="GO:0006298">
    <property type="term" value="P:mismatch repair"/>
    <property type="evidence" value="ECO:0007669"/>
    <property type="project" value="TreeGrafter"/>
</dbReference>
<dbReference type="GO" id="GO:0032299">
    <property type="term" value="C:ribonuclease H2 complex"/>
    <property type="evidence" value="ECO:0007669"/>
    <property type="project" value="TreeGrafter"/>
</dbReference>
<dbReference type="SUPFAM" id="SSF53098">
    <property type="entry name" value="Ribonuclease H-like"/>
    <property type="match status" value="1"/>
</dbReference>
<dbReference type="Proteomes" id="UP000076798">
    <property type="component" value="Unassembled WGS sequence"/>
</dbReference>
<evidence type="ECO:0000256" key="6">
    <source>
        <dbReference type="ARBA" id="ARBA00022759"/>
    </source>
</evidence>
<dbReference type="InterPro" id="IPR001352">
    <property type="entry name" value="RNase_HII/HIII"/>
</dbReference>
<dbReference type="Gene3D" id="1.10.10.460">
    <property type="entry name" value="Ribonuclease hii. Domain 2"/>
    <property type="match status" value="1"/>
</dbReference>
<comment type="similarity">
    <text evidence="3">Belongs to the RNase HII family. Eukaryotic subfamily.</text>
</comment>
<dbReference type="STRING" id="1314776.A0A165XK76"/>
<sequence length="369" mass="39849">MSLSTTEYNAESQESQASTLLDFPADDAQPQTENIASVLASVPSVPHPITPLQHSYTYHSPTPTAPGPYILGVDEAGRGPVLGPMVYGVAYCPVAWEEELEALGFADSKTLNHGARTGLLDVLSGRPDQLGWSVRVLAYVPSPPCPSLKPNSAQSESESDGYSPQDISANMLRRPPQNLNEQSREATTLLINALLSRGLKISAIYVDALGPSVPYQAYLSSLYPTMDITVTPKADSKYKIVGAASIAAKVTRDAWIEGWVFEEEYLDGDLEGGRGGKKGWTENLGSGYPSDPKTQAWLRDSVEPTFGYPSLARFSWGTVRVALDKAAHKVEWIDDGEKTLVNAFQTATGHDKGRRAVARDLAIHSVDSL</sequence>
<dbReference type="AlphaFoldDB" id="A0A165XK76"/>
<proteinExistence type="inferred from homology"/>
<dbReference type="OrthoDB" id="7462577at2759"/>
<keyword evidence="13" id="KW-1185">Reference proteome</keyword>
<feature type="domain" description="RNase H type-2" evidence="11">
    <location>
        <begin position="68"/>
        <end position="328"/>
    </location>
</feature>
<feature type="binding site" evidence="8">
    <location>
        <position position="207"/>
    </location>
    <ligand>
        <name>a divalent metal cation</name>
        <dbReference type="ChEBI" id="CHEBI:60240"/>
    </ligand>
</feature>
<reference evidence="12 13" key="1">
    <citation type="journal article" date="2016" name="Mol. Biol. Evol.">
        <title>Comparative Genomics of Early-Diverging Mushroom-Forming Fungi Provides Insights into the Origins of Lignocellulose Decay Capabilities.</title>
        <authorList>
            <person name="Nagy L.G."/>
            <person name="Riley R."/>
            <person name="Tritt A."/>
            <person name="Adam C."/>
            <person name="Daum C."/>
            <person name="Floudas D."/>
            <person name="Sun H."/>
            <person name="Yadav J.S."/>
            <person name="Pangilinan J."/>
            <person name="Larsson K.H."/>
            <person name="Matsuura K."/>
            <person name="Barry K."/>
            <person name="Labutti K."/>
            <person name="Kuo R."/>
            <person name="Ohm R.A."/>
            <person name="Bhattacharya S.S."/>
            <person name="Shirouzu T."/>
            <person name="Yoshinaga Y."/>
            <person name="Martin F.M."/>
            <person name="Grigoriev I.V."/>
            <person name="Hibbett D.S."/>
        </authorList>
    </citation>
    <scope>NUCLEOTIDE SEQUENCE [LARGE SCALE GENOMIC DNA]</scope>
    <source>
        <strain evidence="12 13">HHB10207 ss-3</strain>
    </source>
</reference>
<dbReference type="FunFam" id="1.10.10.460:FF:000001">
    <property type="entry name" value="Ribonuclease"/>
    <property type="match status" value="1"/>
</dbReference>
<comment type="cofactor">
    <cofactor evidence="2">
        <name>Mg(2+)</name>
        <dbReference type="ChEBI" id="CHEBI:18420"/>
    </cofactor>
</comment>
<dbReference type="PANTHER" id="PTHR10954">
    <property type="entry name" value="RIBONUCLEASE H2 SUBUNIT A"/>
    <property type="match status" value="1"/>
</dbReference>
<gene>
    <name evidence="12" type="ORF">SISSUDRAFT_1067060</name>
</gene>
<evidence type="ECO:0000256" key="2">
    <source>
        <dbReference type="ARBA" id="ARBA00001946"/>
    </source>
</evidence>
<comment type="cofactor">
    <cofactor evidence="8">
        <name>Mn(2+)</name>
        <dbReference type="ChEBI" id="CHEBI:29035"/>
    </cofactor>
    <cofactor evidence="8">
        <name>Mg(2+)</name>
        <dbReference type="ChEBI" id="CHEBI:18420"/>
    </cofactor>
    <text evidence="8">Manganese or magnesium. Binds 1 divalent metal ion per monomer in the absence of substrate. May bind a second metal ion after substrate binding.</text>
</comment>
<protein>
    <recommendedName>
        <fullName evidence="9">Ribonuclease</fullName>
        <ecNumber evidence="9">3.1.26.4</ecNumber>
    </recommendedName>
</protein>
<comment type="function">
    <text evidence="9">Endonuclease that specifically degrades the RNA of RNA-DNA hybrids.</text>
</comment>
<feature type="region of interest" description="Disordered" evidence="10">
    <location>
        <begin position="145"/>
        <end position="171"/>
    </location>
</feature>
<dbReference type="InterPro" id="IPR036397">
    <property type="entry name" value="RNaseH_sf"/>
</dbReference>
<evidence type="ECO:0000256" key="3">
    <source>
        <dbReference type="ARBA" id="ARBA00007058"/>
    </source>
</evidence>
<keyword evidence="7 8" id="KW-0378">Hydrolase</keyword>
<comment type="catalytic activity">
    <reaction evidence="1 8 9">
        <text>Endonucleolytic cleavage to 5'-phosphomonoester.</text>
        <dbReference type="EC" id="3.1.26.4"/>
    </reaction>
</comment>
<dbReference type="Pfam" id="PF01351">
    <property type="entry name" value="RNase_HII"/>
    <property type="match status" value="1"/>
</dbReference>